<organism evidence="2 3">
    <name type="scientific">Janthinobacterium lividum</name>
    <dbReference type="NCBI Taxonomy" id="29581"/>
    <lineage>
        <taxon>Bacteria</taxon>
        <taxon>Pseudomonadati</taxon>
        <taxon>Pseudomonadota</taxon>
        <taxon>Betaproteobacteria</taxon>
        <taxon>Burkholderiales</taxon>
        <taxon>Oxalobacteraceae</taxon>
        <taxon>Janthinobacterium</taxon>
    </lineage>
</organism>
<proteinExistence type="predicted"/>
<dbReference type="InterPro" id="IPR013783">
    <property type="entry name" value="Ig-like_fold"/>
</dbReference>
<dbReference type="InterPro" id="IPR008964">
    <property type="entry name" value="Invasin/intimin_cell_adhesion"/>
</dbReference>
<dbReference type="SUPFAM" id="SSF49373">
    <property type="entry name" value="Invasin/intimin cell-adhesion fragments"/>
    <property type="match status" value="2"/>
</dbReference>
<comment type="caution">
    <text evidence="2">The sequence shown here is derived from an EMBL/GenBank/DDBJ whole genome shotgun (WGS) entry which is preliminary data.</text>
</comment>
<dbReference type="EMBL" id="FPKH01000001">
    <property type="protein sequence ID" value="SFX42369.1"/>
    <property type="molecule type" value="Genomic_DNA"/>
</dbReference>
<dbReference type="AlphaFoldDB" id="A0AB38C6Q4"/>
<evidence type="ECO:0000313" key="2">
    <source>
        <dbReference type="EMBL" id="SFX42369.1"/>
    </source>
</evidence>
<feature type="region of interest" description="Disordered" evidence="1">
    <location>
        <begin position="713"/>
        <end position="736"/>
    </location>
</feature>
<reference evidence="2 3" key="1">
    <citation type="submission" date="2016-11" db="EMBL/GenBank/DDBJ databases">
        <authorList>
            <person name="Varghese N."/>
            <person name="Submissions S."/>
        </authorList>
    </citation>
    <scope>NUCLEOTIDE SEQUENCE [LARGE SCALE GENOMIC DNA]</scope>
    <source>
        <strain evidence="2 3">NFR18</strain>
    </source>
</reference>
<dbReference type="Gene3D" id="2.60.40.10">
    <property type="entry name" value="Immunoglobulins"/>
    <property type="match status" value="3"/>
</dbReference>
<sequence length="736" mass="73573">MLSEGRLLHQQNPSDGLNSISLLCIKYQPHAKNTLGKLTPSNSASSRRPIVPHAPLRHLPAAVLAAFLVSLAGCGGGSADTQIGAGCGLHSTAGCGGSPPPVVNPPVTPPVTPPVIPPVTPPEPASLASAVNLVFSSTELASAGLAGGEVAVTALVKDGANLALPNAKISFAADSGILGSVDAVTDKNGQARALLGTGGANSNRSITVTANVGARSGKGTVAVTGSTVELLGPAALMLGQGADLTVTVRDSARKPVAGAAIAYSTGAGNSVRVKDGGAALSNAQGQLVLHLTASSLGKDAVSVNALGAAATQAYAVAGSDLRLSPAVSQDASGAAVLAEVATLACQPIDARYDKAGVAQSGSASLSTSRGNLFADSACSQALPASLMFSNGNLPRSYVQSANAGVATITAAVAGGPSAQTRLEFVAPLSPASKLAVQADPAVLRANTTASADNANTSMSTIGAVVRDGAANNLVKNAPVLFTILSDPSGGYLRQAGRVLTGSDGLARAEYVAGPADSGRDGVLIQARIEGAAQAAATALVRLTVARQALSVKLGTGSLLREYSASVLQKDFAVFVSDSAGNAVPGVTITAAAWPSRYAKGYYVWQADKPEFPDTGVWRLALPHYSCANEDVLRNGIFDAAYDGNGNGVLDPGIPLTVSASGLSDALGMATVTVSYPRNFASWVRIALTVRGTVSGTEASATADLPLPTLASDFSARRVDPPGRLSPYGSGPCDSPD</sequence>
<name>A0AB38C6Q4_9BURK</name>
<dbReference type="Proteomes" id="UP000182489">
    <property type="component" value="Unassembled WGS sequence"/>
</dbReference>
<accession>A0AB38C6Q4</accession>
<protein>
    <submittedName>
        <fullName evidence="2">Uncharacterized protein</fullName>
    </submittedName>
</protein>
<gene>
    <name evidence="2" type="ORF">SAMN03097694_2109</name>
</gene>
<evidence type="ECO:0000256" key="1">
    <source>
        <dbReference type="SAM" id="MobiDB-lite"/>
    </source>
</evidence>
<evidence type="ECO:0000313" key="3">
    <source>
        <dbReference type="Proteomes" id="UP000182489"/>
    </source>
</evidence>